<feature type="transmembrane region" description="Helical" evidence="1">
    <location>
        <begin position="60"/>
        <end position="77"/>
    </location>
</feature>
<reference evidence="2 3" key="1">
    <citation type="journal article" date="2019" name="Nat. Microbiol.">
        <title>Mediterranean grassland soil C-N compound turnover is dependent on rainfall and depth, and is mediated by genomically divergent microorganisms.</title>
        <authorList>
            <person name="Diamond S."/>
            <person name="Andeer P.F."/>
            <person name="Li Z."/>
            <person name="Crits-Christoph A."/>
            <person name="Burstein D."/>
            <person name="Anantharaman K."/>
            <person name="Lane K.R."/>
            <person name="Thomas B.C."/>
            <person name="Pan C."/>
            <person name="Northen T.R."/>
            <person name="Banfield J.F."/>
        </authorList>
    </citation>
    <scope>NUCLEOTIDE SEQUENCE [LARGE SCALE GENOMIC DNA]</scope>
    <source>
        <strain evidence="2">WS_11</strain>
    </source>
</reference>
<dbReference type="AlphaFoldDB" id="A0A538U738"/>
<feature type="transmembrane region" description="Helical" evidence="1">
    <location>
        <begin position="12"/>
        <end position="31"/>
    </location>
</feature>
<feature type="transmembrane region" description="Helical" evidence="1">
    <location>
        <begin position="155"/>
        <end position="177"/>
    </location>
</feature>
<comment type="caution">
    <text evidence="2">The sequence shown here is derived from an EMBL/GenBank/DDBJ whole genome shotgun (WGS) entry which is preliminary data.</text>
</comment>
<feature type="transmembrane region" description="Helical" evidence="1">
    <location>
        <begin position="129"/>
        <end position="149"/>
    </location>
</feature>
<feature type="transmembrane region" description="Helical" evidence="1">
    <location>
        <begin position="351"/>
        <end position="377"/>
    </location>
</feature>
<dbReference type="PANTHER" id="PTHR37422:SF13">
    <property type="entry name" value="LIPOPOLYSACCHARIDE BIOSYNTHESIS PROTEIN PA4999-RELATED"/>
    <property type="match status" value="1"/>
</dbReference>
<feature type="transmembrane region" description="Helical" evidence="1">
    <location>
        <begin position="83"/>
        <end position="102"/>
    </location>
</feature>
<feature type="transmembrane region" description="Helical" evidence="1">
    <location>
        <begin position="37"/>
        <end position="55"/>
    </location>
</feature>
<evidence type="ECO:0000313" key="3">
    <source>
        <dbReference type="Proteomes" id="UP000319771"/>
    </source>
</evidence>
<proteinExistence type="predicted"/>
<sequence length="385" mass="42178">MTTDVKPTHRPAEFLAGGFLVVLSLSFALVLGNPGLSGIPILVIALTAIVAALILSQVYAGYLIMVVCCFTFAVVAVTPDRYLNAFDCILLFMFPFALMGTLRRRAQDESRALEVGPGHDRIREATRRFAKAVVIYYSMAAVSIIPVIFRIGTEAALSSALILVRTIEGALLFPLGLWWLRSERRMNQLVGAAVLGGFLLAGVMLTDRLTIGTTRPGMTWILNQPGHLTEDPNQAGLNFVLLMALVFAHHPARPRFWNYLLMPAGITALVLSQSRAGVLAATAFLMLGVRRIRARYILSAVLLLGVGAAVTWLLPPVGIQGPGQHDFGSRIMKTVSMQRGSPEVYSWMLRVYGYITSLKVFLDNWLFGVGFFAAMFVSQRYNQLG</sequence>
<dbReference type="Proteomes" id="UP000319771">
    <property type="component" value="Unassembled WGS sequence"/>
</dbReference>
<feature type="transmembrane region" description="Helical" evidence="1">
    <location>
        <begin position="264"/>
        <end position="289"/>
    </location>
</feature>
<feature type="transmembrane region" description="Helical" evidence="1">
    <location>
        <begin position="296"/>
        <end position="314"/>
    </location>
</feature>
<feature type="non-terminal residue" evidence="2">
    <location>
        <position position="385"/>
    </location>
</feature>
<dbReference type="EMBL" id="VBPB01000149">
    <property type="protein sequence ID" value="TMQ71706.1"/>
    <property type="molecule type" value="Genomic_DNA"/>
</dbReference>
<keyword evidence="1" id="KW-0472">Membrane</keyword>
<evidence type="ECO:0000313" key="2">
    <source>
        <dbReference type="EMBL" id="TMQ71706.1"/>
    </source>
</evidence>
<protein>
    <submittedName>
        <fullName evidence="2">Uncharacterized protein</fullName>
    </submittedName>
</protein>
<gene>
    <name evidence="2" type="ORF">E6K81_09480</name>
</gene>
<accession>A0A538U738</accession>
<organism evidence="2 3">
    <name type="scientific">Eiseniibacteriota bacterium</name>
    <dbReference type="NCBI Taxonomy" id="2212470"/>
    <lineage>
        <taxon>Bacteria</taxon>
        <taxon>Candidatus Eiseniibacteriota</taxon>
    </lineage>
</organism>
<name>A0A538U738_UNCEI</name>
<evidence type="ECO:0000256" key="1">
    <source>
        <dbReference type="SAM" id="Phobius"/>
    </source>
</evidence>
<keyword evidence="1" id="KW-0812">Transmembrane</keyword>
<dbReference type="PANTHER" id="PTHR37422">
    <property type="entry name" value="TEICHURONIC ACID BIOSYNTHESIS PROTEIN TUAE"/>
    <property type="match status" value="1"/>
</dbReference>
<dbReference type="InterPro" id="IPR051533">
    <property type="entry name" value="WaaL-like"/>
</dbReference>
<feature type="transmembrane region" description="Helical" evidence="1">
    <location>
        <begin position="189"/>
        <end position="206"/>
    </location>
</feature>
<keyword evidence="1" id="KW-1133">Transmembrane helix</keyword>